<feature type="chain" id="PRO_5045391403" evidence="1">
    <location>
        <begin position="18"/>
        <end position="330"/>
    </location>
</feature>
<comment type="caution">
    <text evidence="2">The sequence shown here is derived from an EMBL/GenBank/DDBJ whole genome shotgun (WGS) entry which is preliminary data.</text>
</comment>
<gene>
    <name evidence="2" type="ORF">CCMP2556_LOCUS7921</name>
</gene>
<sequence length="330" mass="37012">MSLQLLVLATFCSWASGFRQMVRRMGNLCTRVSGASRALLRCNLYTAWKVLLRGQAEEVEAVEKGPLLLLERAARLRDKVCKPKPALQEHWDEAGVESIDLVIRGISGEILLEESGARSRTPIKQLVQKIRAMMDDLEVELVQLCLGTTVLNHSAVLGDYVAPSYGQREMELTFLKLHGPAVTVEAKSGREIKLLDSVPKPGERCHFDRSYKFLSLGGFEQKTSMRYVMTSNDDKATSAEQVMWRLNVRMPVVVYLNFRSSFHVRYAQSWLDEGRWERSILESTVSSGIPNGPYTGPVFYKAVDSGILDLYGSECGEGTYFVFVDVQPSS</sequence>
<reference evidence="2 3" key="1">
    <citation type="submission" date="2024-02" db="EMBL/GenBank/DDBJ databases">
        <authorList>
            <person name="Chen Y."/>
            <person name="Shah S."/>
            <person name="Dougan E. K."/>
            <person name="Thang M."/>
            <person name="Chan C."/>
        </authorList>
    </citation>
    <scope>NUCLEOTIDE SEQUENCE [LARGE SCALE GENOMIC DNA]</scope>
</reference>
<proteinExistence type="predicted"/>
<dbReference type="Proteomes" id="UP001642484">
    <property type="component" value="Unassembled WGS sequence"/>
</dbReference>
<feature type="signal peptide" evidence="1">
    <location>
        <begin position="1"/>
        <end position="17"/>
    </location>
</feature>
<organism evidence="2 3">
    <name type="scientific">Durusdinium trenchii</name>
    <dbReference type="NCBI Taxonomy" id="1381693"/>
    <lineage>
        <taxon>Eukaryota</taxon>
        <taxon>Sar</taxon>
        <taxon>Alveolata</taxon>
        <taxon>Dinophyceae</taxon>
        <taxon>Suessiales</taxon>
        <taxon>Symbiodiniaceae</taxon>
        <taxon>Durusdinium</taxon>
    </lineage>
</organism>
<dbReference type="EMBL" id="CAXAMN010003536">
    <property type="protein sequence ID" value="CAK9005056.1"/>
    <property type="molecule type" value="Genomic_DNA"/>
</dbReference>
<keyword evidence="3" id="KW-1185">Reference proteome</keyword>
<name>A0ABP0IR44_9DINO</name>
<keyword evidence="1" id="KW-0732">Signal</keyword>
<evidence type="ECO:0000256" key="1">
    <source>
        <dbReference type="SAM" id="SignalP"/>
    </source>
</evidence>
<evidence type="ECO:0000313" key="3">
    <source>
        <dbReference type="Proteomes" id="UP001642484"/>
    </source>
</evidence>
<accession>A0ABP0IR44</accession>
<evidence type="ECO:0000313" key="2">
    <source>
        <dbReference type="EMBL" id="CAK9005056.1"/>
    </source>
</evidence>
<protein>
    <submittedName>
        <fullName evidence="2">Uncharacterized protein</fullName>
    </submittedName>
</protein>